<accession>W6TJ99</accession>
<dbReference type="EMBL" id="AZIT01000082">
    <property type="protein sequence ID" value="ETZ17229.1"/>
    <property type="molecule type" value="Genomic_DNA"/>
</dbReference>
<evidence type="ECO:0008006" key="4">
    <source>
        <dbReference type="Google" id="ProtNLM"/>
    </source>
</evidence>
<proteinExistence type="predicted"/>
<feature type="region of interest" description="Disordered" evidence="1">
    <location>
        <begin position="1"/>
        <end position="28"/>
    </location>
</feature>
<sequence>MAKGGQLAAKQNEDKAANAVNGASASAV</sequence>
<gene>
    <name evidence="2" type="ORF">BDCR2A_01860</name>
</gene>
<dbReference type="Proteomes" id="UP000019148">
    <property type="component" value="Unassembled WGS sequence"/>
</dbReference>
<feature type="non-terminal residue" evidence="2">
    <location>
        <position position="28"/>
    </location>
</feature>
<protein>
    <recommendedName>
        <fullName evidence="4">Variable large protein</fullName>
    </recommendedName>
</protein>
<evidence type="ECO:0000313" key="3">
    <source>
        <dbReference type="Proteomes" id="UP000019148"/>
    </source>
</evidence>
<dbReference type="AlphaFoldDB" id="W6TJ99"/>
<reference evidence="2 3" key="1">
    <citation type="submission" date="2013-12" db="EMBL/GenBank/DDBJ databases">
        <title>Comparative genomics of relapsing fever spirochetes.</title>
        <authorList>
            <person name="Schwan T.G."/>
            <person name="Raffel S.J."/>
            <person name="Porcella S.F."/>
        </authorList>
    </citation>
    <scope>NUCLEOTIDE SEQUENCE [LARGE SCALE GENOMIC DNA]</scope>
    <source>
        <strain evidence="2 3">CR2A</strain>
    </source>
</reference>
<evidence type="ECO:0000313" key="2">
    <source>
        <dbReference type="EMBL" id="ETZ17229.1"/>
    </source>
</evidence>
<name>W6TJ99_9SPIR</name>
<evidence type="ECO:0000256" key="1">
    <source>
        <dbReference type="SAM" id="MobiDB-lite"/>
    </source>
</evidence>
<feature type="compositionally biased region" description="Low complexity" evidence="1">
    <location>
        <begin position="17"/>
        <end position="28"/>
    </location>
</feature>
<organism evidence="2 3">
    <name type="scientific">Borrelia duttonii CR2A</name>
    <dbReference type="NCBI Taxonomy" id="1432657"/>
    <lineage>
        <taxon>Bacteria</taxon>
        <taxon>Pseudomonadati</taxon>
        <taxon>Spirochaetota</taxon>
        <taxon>Spirochaetia</taxon>
        <taxon>Spirochaetales</taxon>
        <taxon>Borreliaceae</taxon>
        <taxon>Borrelia</taxon>
    </lineage>
</organism>
<comment type="caution">
    <text evidence="2">The sequence shown here is derived from an EMBL/GenBank/DDBJ whole genome shotgun (WGS) entry which is preliminary data.</text>
</comment>